<dbReference type="InterPro" id="IPR055528">
    <property type="entry name" value="DUF7102"/>
</dbReference>
<accession>A0A3M7MDY0</accession>
<evidence type="ECO:0000259" key="3">
    <source>
        <dbReference type="Pfam" id="PF23395"/>
    </source>
</evidence>
<evidence type="ECO:0000313" key="5">
    <source>
        <dbReference type="Proteomes" id="UP000265663"/>
    </source>
</evidence>
<name>A0A3M7MDY0_9PLEO</name>
<evidence type="ECO:0000313" key="4">
    <source>
        <dbReference type="EMBL" id="RMZ72579.1"/>
    </source>
</evidence>
<feature type="compositionally biased region" description="Acidic residues" evidence="1">
    <location>
        <begin position="521"/>
        <end position="536"/>
    </location>
</feature>
<gene>
    <name evidence="4" type="ORF">GMOD_00007586</name>
</gene>
<dbReference type="EMBL" id="KE747833">
    <property type="protein sequence ID" value="RMZ72579.1"/>
    <property type="molecule type" value="Genomic_DNA"/>
</dbReference>
<protein>
    <submittedName>
        <fullName evidence="4">Nucleoporin nup49</fullName>
    </submittedName>
</protein>
<reference evidence="4 5" key="1">
    <citation type="journal article" date="2014" name="PLoS ONE">
        <title>De novo Genome Assembly of the Fungal Plant Pathogen Pyrenophora semeniperda.</title>
        <authorList>
            <person name="Soliai M.M."/>
            <person name="Meyer S.E."/>
            <person name="Udall J.A."/>
            <person name="Elzinga D.E."/>
            <person name="Hermansen R.A."/>
            <person name="Bodily P.M."/>
            <person name="Hart A.A."/>
            <person name="Coleman C.E."/>
        </authorList>
    </citation>
    <scope>NUCLEOTIDE SEQUENCE [LARGE SCALE GENOMIC DNA]</scope>
    <source>
        <strain evidence="4 5">CCB06</strain>
        <tissue evidence="4">Mycelium</tissue>
    </source>
</reference>
<feature type="domain" description="DUF7102" evidence="2">
    <location>
        <begin position="725"/>
        <end position="880"/>
    </location>
</feature>
<dbReference type="AlphaFoldDB" id="A0A3M7MDY0"/>
<organism evidence="4 5">
    <name type="scientific">Pyrenophora seminiperda CCB06</name>
    <dbReference type="NCBI Taxonomy" id="1302712"/>
    <lineage>
        <taxon>Eukaryota</taxon>
        <taxon>Fungi</taxon>
        <taxon>Dikarya</taxon>
        <taxon>Ascomycota</taxon>
        <taxon>Pezizomycotina</taxon>
        <taxon>Dothideomycetes</taxon>
        <taxon>Pleosporomycetidae</taxon>
        <taxon>Pleosporales</taxon>
        <taxon>Pleosporineae</taxon>
        <taxon>Pleosporaceae</taxon>
        <taxon>Pyrenophora</taxon>
    </lineage>
</organism>
<feature type="domain" description="SAM-like" evidence="3">
    <location>
        <begin position="895"/>
        <end position="981"/>
    </location>
</feature>
<sequence length="994" mass="111707">MRLNIQIMATIELELDLAPISQPSIIDYARSQGICVDYTTEPLQSVGIEAPSSASIDRDFYNLSDVTVADTTQALTKERLTINRDAILFLKSTYSLQNAPILDTSAEARRRWMLGLKLELPILKSDYELDLLSFGSTASPDLRKLQIPSEVIVKQNDEGFDWPTKYLDYPAQCDAKVKAEKISVSKDTLIYLQNTVKDAWIQEDSESILNATLQYKLTQTTQPITPPLLPQSPIPTPYIPSSPANRLPLASESSDSVAAEAQALHNQILTADSLTRQDSDSSDSMLLDLTHTPKISPLFEPRSLPTLKRQAEDLKVEGPLTPIMFSTSPMKKLKSVTFAEMPHEYIPDQLWREEKLDGDCDDDVDELSSIDFDELFPELEPLAKEVKKKTESEQLSGADTAARVDVPDVDFSLPVAPWNEYSQRKGGKHRPAATDLQAQAQFLLKTKREDLKSMNSWHGLSVPERELTWGFLMTKVSTLSLEEKLYGESEVDRIITEMTSGSIATSTAEVWKREGLRILDQDEEEEEEEEELEPDGNEERRDMEYLLRKRKLEIEEQAAEQHQKISRHTVRKDASYPAEAQESSRRGETMPVKQLLLRSQTKPMEHIRERPPARRRSLQRPDDNDNGLMFGGFSATTALHRFMETRGKPIEAPCIGTSKGSQPEMRPHSKTPTLIVQSRGPCDQRVSQAQEATNQLQETDDTQRQTCKDMPLTLPCIPNNLAPCSFVISSTFLQQRSLLKRIEQLYPVAELVYRDYTLPHSPSKEAEIILSPSTGLIFTTLQKIKQRALPGQPDRSKVKEHVLDLQSRYERLVVVVSEGLSHEMEELGSSRPDDARDQDALKAFDAFATQVEGDVLVQYVRGGEKALANAIVIEMVKYGLPYGSVDIGDIKPVSPETSWECFLRRVGLNPFAAQAIVAWLKLPINVQVPLFSSSPNSPPHPKSVPAAGLSRFLTMSEEERIHCFQALMGGSRILRRASKLLDQEWVSAAHGFRM</sequence>
<dbReference type="Proteomes" id="UP000265663">
    <property type="component" value="Unassembled WGS sequence"/>
</dbReference>
<feature type="region of interest" description="Disordered" evidence="1">
    <location>
        <begin position="517"/>
        <end position="542"/>
    </location>
</feature>
<feature type="region of interest" description="Disordered" evidence="1">
    <location>
        <begin position="650"/>
        <end position="675"/>
    </location>
</feature>
<evidence type="ECO:0000256" key="1">
    <source>
        <dbReference type="SAM" id="MobiDB-lite"/>
    </source>
</evidence>
<dbReference type="InterPro" id="IPR057559">
    <property type="entry name" value="SAM_6"/>
</dbReference>
<keyword evidence="5" id="KW-1185">Reference proteome</keyword>
<feature type="region of interest" description="Disordered" evidence="1">
    <location>
        <begin position="559"/>
        <end position="627"/>
    </location>
</feature>
<feature type="compositionally biased region" description="Basic and acidic residues" evidence="1">
    <location>
        <begin position="603"/>
        <end position="612"/>
    </location>
</feature>
<dbReference type="Pfam" id="PF23395">
    <property type="entry name" value="SAM_6"/>
    <property type="match status" value="1"/>
</dbReference>
<dbReference type="Pfam" id="PF23394">
    <property type="entry name" value="DUF7102"/>
    <property type="match status" value="1"/>
</dbReference>
<evidence type="ECO:0000259" key="2">
    <source>
        <dbReference type="Pfam" id="PF23394"/>
    </source>
</evidence>
<dbReference type="OrthoDB" id="3647246at2759"/>
<proteinExistence type="predicted"/>